<dbReference type="Ensembl" id="ENSHHUT00000073314.1">
    <property type="protein sequence ID" value="ENSHHUP00000070951.1"/>
    <property type="gene ID" value="ENSHHUG00000041707.1"/>
</dbReference>
<dbReference type="InterPro" id="IPR011993">
    <property type="entry name" value="PH-like_dom_sf"/>
</dbReference>
<dbReference type="SMART" id="SM00233">
    <property type="entry name" value="PH"/>
    <property type="match status" value="1"/>
</dbReference>
<reference evidence="5" key="1">
    <citation type="submission" date="2018-06" db="EMBL/GenBank/DDBJ databases">
        <title>Genome assembly of Danube salmon.</title>
        <authorList>
            <person name="Macqueen D.J."/>
            <person name="Gundappa M.K."/>
        </authorList>
    </citation>
    <scope>NUCLEOTIDE SEQUENCE [LARGE SCALE GENOMIC DNA]</scope>
</reference>
<feature type="compositionally biased region" description="Polar residues" evidence="1">
    <location>
        <begin position="577"/>
        <end position="586"/>
    </location>
</feature>
<dbReference type="InterPro" id="IPR037747">
    <property type="entry name" value="Dok-7_PH"/>
</dbReference>
<reference evidence="4" key="2">
    <citation type="submission" date="2025-08" db="UniProtKB">
        <authorList>
            <consortium name="Ensembl"/>
        </authorList>
    </citation>
    <scope>IDENTIFICATION</scope>
</reference>
<dbReference type="PANTHER" id="PTHR21636">
    <property type="entry name" value="PROTEIN DOK-7"/>
    <property type="match status" value="1"/>
</dbReference>
<dbReference type="InterPro" id="IPR002404">
    <property type="entry name" value="IRS_PTB"/>
</dbReference>
<feature type="compositionally biased region" description="Low complexity" evidence="1">
    <location>
        <begin position="434"/>
        <end position="448"/>
    </location>
</feature>
<dbReference type="Pfam" id="PF02174">
    <property type="entry name" value="IRS"/>
    <property type="match status" value="1"/>
</dbReference>
<dbReference type="InterPro" id="IPR001849">
    <property type="entry name" value="PH_domain"/>
</dbReference>
<evidence type="ECO:0000259" key="2">
    <source>
        <dbReference type="PROSITE" id="PS50003"/>
    </source>
</evidence>
<feature type="domain" description="IRS-type PTB" evidence="3">
    <location>
        <begin position="105"/>
        <end position="210"/>
    </location>
</feature>
<dbReference type="PROSITE" id="PS50003">
    <property type="entry name" value="PH_DOMAIN"/>
    <property type="match status" value="1"/>
</dbReference>
<dbReference type="InterPro" id="IPR037748">
    <property type="entry name" value="Dok-7_PTB"/>
</dbReference>
<protein>
    <submittedName>
        <fullName evidence="4">Docking protein 7</fullName>
    </submittedName>
</protein>
<feature type="compositionally biased region" description="Polar residues" evidence="1">
    <location>
        <begin position="339"/>
        <end position="355"/>
    </location>
</feature>
<keyword evidence="5" id="KW-1185">Reference proteome</keyword>
<dbReference type="InterPro" id="IPR037746">
    <property type="entry name" value="Dok-7"/>
</dbReference>
<proteinExistence type="predicted"/>
<dbReference type="GO" id="GO:0019901">
    <property type="term" value="F:protein kinase binding"/>
    <property type="evidence" value="ECO:0007669"/>
    <property type="project" value="InterPro"/>
</dbReference>
<feature type="region of interest" description="Disordered" evidence="1">
    <location>
        <begin position="898"/>
        <end position="924"/>
    </location>
</feature>
<feature type="domain" description="PH" evidence="2">
    <location>
        <begin position="4"/>
        <end position="109"/>
    </location>
</feature>
<sequence length="924" mass="99837">MTDSVVVEGYVKFRDGKKWKTRWVVLRKPSPVADCLVLLVYKDKSDKAQGHREKGSITLEDICGLETGLSYEGVNYTLAILCLSQVAVLGFDGKEALLAWDIRIRYSLGEVHRFSVGILPGTKLESGPAILHLCNNLLVLARDIPPVIIGQWNLPDLRRYGPVPNGFVFEGGTRCGYWAGVFFLSSMEGEQISFLFDCIVRGISPTRGPFGLRPILPDPNAAANQAYSEERVNHEAQELEKRLSMLSHQSSTASSTYGLSVAGDDRSISGSSDTSDTSQSDSSIGSRLAIWTEPVTTSSAPTETIIGQSGPKVALQAEDKLSVIQVGGARVVAKPPRSRQLQEIGRQSSSDSGIATGSHSSYSGSFSSYAGSLDIGSGGDDFGSLLSLPPHLDLAPCTCPPAPGQEYQVPTSLRYLYDTPRNLLQGGTGGGRGHQTSTTSKDQASSSPQSPPSCKSTQREKEGPLGGRSDTVARRSTADLLQGHSEESKSRVAPSSESQHPDSYQICSSSQATASKTLLTICATCGGFKGTPLSYTGGSAMPAVPAGESIDKCPCRPNSSSSEYIKVDALRKTTETTLSPASVTNHSSKKLKMRNEGSAPLQKKSKGKLADLLADLLGYDGTTGEPGTKTNKLNLYESMASALGRELRSQQPVIICGPLRDLNSARQGDKGTIIYENCFKCKKGEECHPPPWGTPAFPRNSFVLQVGQMHHNGACFGQPLPSEPLKNSVDCDKTSNEEQPIEVQLLDPTLQDGDLPCVEVKDQSVSVEDKKQKSKEERHKVEYEIMESRALEKSSEPEEKSKYELMGSCGQQRFLHETEAGAMFVFPPEMVAPERPRGDGVTYVNIPISPTSKKQLNYMELEHQEQTGVRGTGQHLPGQRKSSTKYAQIDIAATDAAHKTGTQHALGREEGLHTLEQRRRGVPQ</sequence>
<dbReference type="PANTHER" id="PTHR21636:SF2">
    <property type="entry name" value="PROTEIN DOK-7"/>
    <property type="match status" value="1"/>
</dbReference>
<feature type="compositionally biased region" description="Basic and acidic residues" evidence="1">
    <location>
        <begin position="906"/>
        <end position="924"/>
    </location>
</feature>
<feature type="region of interest" description="Disordered" evidence="1">
    <location>
        <begin position="577"/>
        <end position="604"/>
    </location>
</feature>
<evidence type="ECO:0000313" key="5">
    <source>
        <dbReference type="Proteomes" id="UP000314982"/>
    </source>
</evidence>
<reference evidence="4" key="3">
    <citation type="submission" date="2025-09" db="UniProtKB">
        <authorList>
            <consortium name="Ensembl"/>
        </authorList>
    </citation>
    <scope>IDENTIFICATION</scope>
</reference>
<feature type="region of interest" description="Disordered" evidence="1">
    <location>
        <begin position="420"/>
        <end position="504"/>
    </location>
</feature>
<evidence type="ECO:0000313" key="4">
    <source>
        <dbReference type="Ensembl" id="ENSHHUP00000070951.1"/>
    </source>
</evidence>
<dbReference type="Proteomes" id="UP000314982">
    <property type="component" value="Unassembled WGS sequence"/>
</dbReference>
<dbReference type="Gene3D" id="2.30.29.30">
    <property type="entry name" value="Pleckstrin-homology domain (PH domain)/Phosphotyrosine-binding domain (PTB)"/>
    <property type="match status" value="2"/>
</dbReference>
<dbReference type="CDD" id="cd13165">
    <property type="entry name" value="PTB_DOK7"/>
    <property type="match status" value="1"/>
</dbReference>
<dbReference type="GO" id="GO:0007528">
    <property type="term" value="P:neuromuscular junction development"/>
    <property type="evidence" value="ECO:0007669"/>
    <property type="project" value="TreeGrafter"/>
</dbReference>
<evidence type="ECO:0000259" key="3">
    <source>
        <dbReference type="PROSITE" id="PS51064"/>
    </source>
</evidence>
<feature type="region of interest" description="Disordered" evidence="1">
    <location>
        <begin position="256"/>
        <end position="288"/>
    </location>
</feature>
<dbReference type="SUPFAM" id="SSF50729">
    <property type="entry name" value="PH domain-like"/>
    <property type="match status" value="2"/>
</dbReference>
<feature type="region of interest" description="Disordered" evidence="1">
    <location>
        <begin position="334"/>
        <end position="361"/>
    </location>
</feature>
<name>A0A4W5Q176_9TELE</name>
<evidence type="ECO:0000256" key="1">
    <source>
        <dbReference type="SAM" id="MobiDB-lite"/>
    </source>
</evidence>
<dbReference type="PROSITE" id="PS51064">
    <property type="entry name" value="IRS_PTB"/>
    <property type="match status" value="1"/>
</dbReference>
<dbReference type="STRING" id="62062.ENSHHUP00000070951"/>
<dbReference type="CDD" id="cd14677">
    <property type="entry name" value="PH_DOK7"/>
    <property type="match status" value="1"/>
</dbReference>
<feature type="compositionally biased region" description="Low complexity" evidence="1">
    <location>
        <begin position="268"/>
        <end position="287"/>
    </location>
</feature>
<dbReference type="SMART" id="SM01244">
    <property type="entry name" value="IRS"/>
    <property type="match status" value="1"/>
</dbReference>
<feature type="compositionally biased region" description="Polar residues" evidence="1">
    <location>
        <begin position="493"/>
        <end position="504"/>
    </location>
</feature>
<dbReference type="GeneTree" id="ENSGT00390000015386"/>
<accession>A0A4W5Q176</accession>
<dbReference type="AlphaFoldDB" id="A0A4W5Q176"/>
<dbReference type="Pfam" id="PF00169">
    <property type="entry name" value="PH"/>
    <property type="match status" value="1"/>
</dbReference>
<organism evidence="4 5">
    <name type="scientific">Hucho hucho</name>
    <name type="common">huchen</name>
    <dbReference type="NCBI Taxonomy" id="62062"/>
    <lineage>
        <taxon>Eukaryota</taxon>
        <taxon>Metazoa</taxon>
        <taxon>Chordata</taxon>
        <taxon>Craniata</taxon>
        <taxon>Vertebrata</taxon>
        <taxon>Euteleostomi</taxon>
        <taxon>Actinopterygii</taxon>
        <taxon>Neopterygii</taxon>
        <taxon>Teleostei</taxon>
        <taxon>Protacanthopterygii</taxon>
        <taxon>Salmoniformes</taxon>
        <taxon>Salmonidae</taxon>
        <taxon>Salmoninae</taxon>
        <taxon>Hucho</taxon>
    </lineage>
</organism>